<proteinExistence type="predicted"/>
<sequence length="355" mass="37626">MIDYTNAKTAAVLRTHAEKVEHDERPAPEGLQALREGGVFALRTPQDCGGAWADAETIARQLTGLGRACPSTAWIAGTCVTSKNLAGRSFAGSETEFFADPDALFCGSGVPGARGEQVPEGVRVNGRWPNVSGCEDAVWAGLAVMVDDVFSFALIPTADLVVERTWAMAGMSGTGSHTLVADDVVVPAERITQAAPFTVNDMMLFAITVLGPVVGAAQGALDLTNAMFASQRKPFMTAYTRMGESPGARHWLAEATHLVNRAENTLLEVAREADAAELSAVDGPRLRMALADAGQDCRAAVERMLDLHGASGFATSNALQRFWRDVAVGSRHPHLNPYLAVENFGTSLTGTSQQV</sequence>
<dbReference type="InterPro" id="IPR013107">
    <property type="entry name" value="Acyl-CoA_DH_C"/>
</dbReference>
<name>A0ABN2CKB9_9ACTN</name>
<dbReference type="Gene3D" id="1.20.140.10">
    <property type="entry name" value="Butyryl-CoA Dehydrogenase, subunit A, domain 3"/>
    <property type="match status" value="1"/>
</dbReference>
<dbReference type="Proteomes" id="UP001500363">
    <property type="component" value="Unassembled WGS sequence"/>
</dbReference>
<dbReference type="InterPro" id="IPR046373">
    <property type="entry name" value="Acyl-CoA_Oxase/DH_mid-dom_sf"/>
</dbReference>
<reference evidence="4 5" key="1">
    <citation type="journal article" date="2019" name="Int. J. Syst. Evol. Microbiol.">
        <title>The Global Catalogue of Microorganisms (GCM) 10K type strain sequencing project: providing services to taxonomists for standard genome sequencing and annotation.</title>
        <authorList>
            <consortium name="The Broad Institute Genomics Platform"/>
            <consortium name="The Broad Institute Genome Sequencing Center for Infectious Disease"/>
            <person name="Wu L."/>
            <person name="Ma J."/>
        </authorList>
    </citation>
    <scope>NUCLEOTIDE SEQUENCE [LARGE SCALE GENOMIC DNA]</scope>
    <source>
        <strain evidence="4 5">JCM 14303</strain>
    </source>
</reference>
<dbReference type="PANTHER" id="PTHR48083:SF19">
    <property type="entry name" value="FLAVIN-DEPENDENT MONOOXYGENASE, OXYGENASE SUBUNIT HSAA"/>
    <property type="match status" value="1"/>
</dbReference>
<keyword evidence="2" id="KW-0175">Coiled coil</keyword>
<dbReference type="SUPFAM" id="SSF47203">
    <property type="entry name" value="Acyl-CoA dehydrogenase C-terminal domain-like"/>
    <property type="match status" value="1"/>
</dbReference>
<keyword evidence="1" id="KW-0560">Oxidoreductase</keyword>
<comment type="caution">
    <text evidence="4">The sequence shown here is derived from an EMBL/GenBank/DDBJ whole genome shotgun (WGS) entry which is preliminary data.</text>
</comment>
<accession>A0ABN2CKB9</accession>
<dbReference type="SUPFAM" id="SSF56645">
    <property type="entry name" value="Acyl-CoA dehydrogenase NM domain-like"/>
    <property type="match status" value="1"/>
</dbReference>
<protein>
    <submittedName>
        <fullName evidence="4">Acyl-CoA dehydrogenase</fullName>
    </submittedName>
</protein>
<feature type="domain" description="Acyl-CoA dehydrogenase C-terminal" evidence="3">
    <location>
        <begin position="211"/>
        <end position="336"/>
    </location>
</feature>
<keyword evidence="5" id="KW-1185">Reference proteome</keyword>
<dbReference type="Gene3D" id="1.10.540.10">
    <property type="entry name" value="Acyl-CoA dehydrogenase/oxidase, N-terminal domain"/>
    <property type="match status" value="1"/>
</dbReference>
<evidence type="ECO:0000259" key="3">
    <source>
        <dbReference type="Pfam" id="PF08028"/>
    </source>
</evidence>
<dbReference type="Pfam" id="PF08028">
    <property type="entry name" value="Acyl-CoA_dh_2"/>
    <property type="match status" value="1"/>
</dbReference>
<dbReference type="PANTHER" id="PTHR48083">
    <property type="entry name" value="MEDIUM-CHAIN SPECIFIC ACYL-COA DEHYDROGENASE, MITOCHONDRIAL-RELATED"/>
    <property type="match status" value="1"/>
</dbReference>
<dbReference type="PIRSF" id="PIRSF016578">
    <property type="entry name" value="HsaA"/>
    <property type="match status" value="1"/>
</dbReference>
<organism evidence="4 5">
    <name type="scientific">Kribbella lupini</name>
    <dbReference type="NCBI Taxonomy" id="291602"/>
    <lineage>
        <taxon>Bacteria</taxon>
        <taxon>Bacillati</taxon>
        <taxon>Actinomycetota</taxon>
        <taxon>Actinomycetes</taxon>
        <taxon>Propionibacteriales</taxon>
        <taxon>Kribbellaceae</taxon>
        <taxon>Kribbella</taxon>
    </lineage>
</organism>
<gene>
    <name evidence="4" type="ORF">GCM10009741_76480</name>
</gene>
<dbReference type="Gene3D" id="2.40.110.10">
    <property type="entry name" value="Butyryl-CoA Dehydrogenase, subunit A, domain 2"/>
    <property type="match status" value="1"/>
</dbReference>
<dbReference type="InterPro" id="IPR037069">
    <property type="entry name" value="AcylCoA_DH/ox_N_sf"/>
</dbReference>
<dbReference type="InterPro" id="IPR050741">
    <property type="entry name" value="Acyl-CoA_dehydrogenase"/>
</dbReference>
<evidence type="ECO:0000256" key="2">
    <source>
        <dbReference type="SAM" id="Coils"/>
    </source>
</evidence>
<evidence type="ECO:0000313" key="4">
    <source>
        <dbReference type="EMBL" id="GAA1560030.1"/>
    </source>
</evidence>
<dbReference type="InterPro" id="IPR036250">
    <property type="entry name" value="AcylCo_DH-like_C"/>
</dbReference>
<evidence type="ECO:0000313" key="5">
    <source>
        <dbReference type="Proteomes" id="UP001500363"/>
    </source>
</evidence>
<dbReference type="InterPro" id="IPR009100">
    <property type="entry name" value="AcylCoA_DH/oxidase_NM_dom_sf"/>
</dbReference>
<evidence type="ECO:0000256" key="1">
    <source>
        <dbReference type="ARBA" id="ARBA00023002"/>
    </source>
</evidence>
<dbReference type="RefSeq" id="WP_344183228.1">
    <property type="nucleotide sequence ID" value="NZ_BAAANC010000005.1"/>
</dbReference>
<dbReference type="EMBL" id="BAAANC010000005">
    <property type="protein sequence ID" value="GAA1560030.1"/>
    <property type="molecule type" value="Genomic_DNA"/>
</dbReference>
<feature type="coiled-coil region" evidence="2">
    <location>
        <begin position="252"/>
        <end position="279"/>
    </location>
</feature>